<proteinExistence type="predicted"/>
<dbReference type="EMBL" id="JAACYS010000093">
    <property type="protein sequence ID" value="NCU18916.1"/>
    <property type="molecule type" value="Genomic_DNA"/>
</dbReference>
<dbReference type="Proteomes" id="UP000743899">
    <property type="component" value="Unassembled WGS sequence"/>
</dbReference>
<dbReference type="Gene3D" id="1.50.10.20">
    <property type="match status" value="1"/>
</dbReference>
<dbReference type="RefSeq" id="WP_161921744.1">
    <property type="nucleotide sequence ID" value="NZ_JAACYS010000093.1"/>
</dbReference>
<sequence length="435" mass="49305">MDISVKELVCNIAEKLSDYEKMKSIVNQPNNFIKIGNKTINPYNDLSLSHGLPALCALYGELSEQYPDGEWDKIGHRYMMRIGEQINQYGFTSLSMFSGLSGIGLAATCLSKKGTRYQNFISNINNIISEKAYGIIEYLKMKRFPNMEDYDSITGLAGIASYSMLFPKEMEKTISGILEYIVELCQDKQIGELQVPGWFIPPENYFSERDRSISSDGFFNIGLSHGIPALLIILSNAKELNIYVDGQDECIKKLAEFLIKYRIKEGDKVYWGTHVTLEEFEKGTIINKYTRDAWCYGSPGVAYSLLIAGKTLENQSYIDFAVNGLEMASNRLYDIYSPSFCHGLSGVAYICQRFFEETNIDYFRKRSLELANDILGFYKEEYPFGFKNIEDSEGEKKYYDYVGLIDGTAGVLLTLLAIINGKKTSWDSAFLLSEV</sequence>
<evidence type="ECO:0000313" key="1">
    <source>
        <dbReference type="EMBL" id="NCU18916.1"/>
    </source>
</evidence>
<protein>
    <submittedName>
        <fullName evidence="1">Lanthionine synthetase C family protein</fullName>
    </submittedName>
</protein>
<dbReference type="Pfam" id="PF05147">
    <property type="entry name" value="LANC_like"/>
    <property type="match status" value="1"/>
</dbReference>
<dbReference type="InterPro" id="IPR007822">
    <property type="entry name" value="LANC-like"/>
</dbReference>
<keyword evidence="2" id="KW-1185">Reference proteome</keyword>
<organism evidence="1 2">
    <name type="scientific">Pallidibacillus pasinlerensis</name>
    <dbReference type="NCBI Taxonomy" id="2703818"/>
    <lineage>
        <taxon>Bacteria</taxon>
        <taxon>Bacillati</taxon>
        <taxon>Bacillota</taxon>
        <taxon>Bacilli</taxon>
        <taxon>Bacillales</taxon>
        <taxon>Bacillaceae</taxon>
        <taxon>Pallidibacillus</taxon>
    </lineage>
</organism>
<dbReference type="CDD" id="cd04793">
    <property type="entry name" value="LanC"/>
    <property type="match status" value="1"/>
</dbReference>
<name>A0ABX0A636_9BACI</name>
<evidence type="ECO:0000313" key="2">
    <source>
        <dbReference type="Proteomes" id="UP000743899"/>
    </source>
</evidence>
<dbReference type="InterPro" id="IPR033889">
    <property type="entry name" value="LanC"/>
</dbReference>
<reference evidence="1 2" key="1">
    <citation type="submission" date="2020-01" db="EMBL/GenBank/DDBJ databases">
        <title>A novel Bacillus sp. from Pasinler.</title>
        <authorList>
            <person name="Adiguzel A."/>
            <person name="Ay H."/>
            <person name="Baltaci M.O."/>
        </authorList>
    </citation>
    <scope>NUCLEOTIDE SEQUENCE [LARGE SCALE GENOMIC DNA]</scope>
    <source>
        <strain evidence="1 2">P1</strain>
    </source>
</reference>
<dbReference type="SUPFAM" id="SSF158745">
    <property type="entry name" value="LanC-like"/>
    <property type="match status" value="1"/>
</dbReference>
<comment type="caution">
    <text evidence="1">The sequence shown here is derived from an EMBL/GenBank/DDBJ whole genome shotgun (WGS) entry which is preliminary data.</text>
</comment>
<dbReference type="SMART" id="SM01260">
    <property type="entry name" value="LANC_like"/>
    <property type="match status" value="1"/>
</dbReference>
<dbReference type="PRINTS" id="PR01950">
    <property type="entry name" value="LANCSUPER"/>
</dbReference>
<accession>A0ABX0A636</accession>
<dbReference type="PRINTS" id="PR01953">
    <property type="entry name" value="SPACPROTEIN"/>
</dbReference>
<gene>
    <name evidence="1" type="ORF">GW534_14670</name>
</gene>
<dbReference type="InterPro" id="IPR020452">
    <property type="entry name" value="Subtilin_biosynthesis_SpaC"/>
</dbReference>